<dbReference type="EMBL" id="CAEZVL010000080">
    <property type="protein sequence ID" value="CAB4630525.1"/>
    <property type="molecule type" value="Genomic_DNA"/>
</dbReference>
<organism evidence="1">
    <name type="scientific">freshwater metagenome</name>
    <dbReference type="NCBI Taxonomy" id="449393"/>
    <lineage>
        <taxon>unclassified sequences</taxon>
        <taxon>metagenomes</taxon>
        <taxon>ecological metagenomes</taxon>
    </lineage>
</organism>
<dbReference type="AlphaFoldDB" id="A0A6J6J1G4"/>
<sequence length="181" mass="19516">MVSLAIRCCFSTGIAAIVLMLCKRSANLMIRTRKSLAIATSILRIVAACCSSFESNCRRSSLVTPSTIAATSLPKSFSTSAIVSSVSSTASWRSAAATVVSSRPISATILATARGWLMYPSPLLRVWLEWACLATSKALMIKVVEAFGWRRRKDCRTGLTSSTAEFICRRQGRSLVTVAIV</sequence>
<evidence type="ECO:0000313" key="1">
    <source>
        <dbReference type="EMBL" id="CAB4630525.1"/>
    </source>
</evidence>
<gene>
    <name evidence="1" type="ORF">UFOPK1960_00643</name>
</gene>
<proteinExistence type="predicted"/>
<protein>
    <submittedName>
        <fullName evidence="1">Unannotated protein</fullName>
    </submittedName>
</protein>
<reference evidence="1" key="1">
    <citation type="submission" date="2020-05" db="EMBL/GenBank/DDBJ databases">
        <authorList>
            <person name="Chiriac C."/>
            <person name="Salcher M."/>
            <person name="Ghai R."/>
            <person name="Kavagutti S V."/>
        </authorList>
    </citation>
    <scope>NUCLEOTIDE SEQUENCE</scope>
</reference>
<accession>A0A6J6J1G4</accession>
<name>A0A6J6J1G4_9ZZZZ</name>